<evidence type="ECO:0000259" key="8">
    <source>
        <dbReference type="PROSITE" id="PS50048"/>
    </source>
</evidence>
<dbReference type="GO" id="GO:0005634">
    <property type="term" value="C:nucleus"/>
    <property type="evidence" value="ECO:0007669"/>
    <property type="project" value="UniProtKB-SubCell"/>
</dbReference>
<gene>
    <name evidence="9" type="ORF">VHEMI08112</name>
</gene>
<evidence type="ECO:0000256" key="1">
    <source>
        <dbReference type="ARBA" id="ARBA00004123"/>
    </source>
</evidence>
<dbReference type="GO" id="GO:0008270">
    <property type="term" value="F:zinc ion binding"/>
    <property type="evidence" value="ECO:0007669"/>
    <property type="project" value="InterPro"/>
</dbReference>
<keyword evidence="5" id="KW-0804">Transcription</keyword>
<dbReference type="SMART" id="SM00066">
    <property type="entry name" value="GAL4"/>
    <property type="match status" value="1"/>
</dbReference>
<dbReference type="EMBL" id="CDHN01000004">
    <property type="protein sequence ID" value="CEJ92460.1"/>
    <property type="molecule type" value="Genomic_DNA"/>
</dbReference>
<dbReference type="OrthoDB" id="3037908at2759"/>
<evidence type="ECO:0000313" key="9">
    <source>
        <dbReference type="EMBL" id="CEJ92460.1"/>
    </source>
</evidence>
<keyword evidence="10" id="KW-1185">Reference proteome</keyword>
<comment type="subcellular location">
    <subcellularLocation>
        <location evidence="1">Nucleus</location>
    </subcellularLocation>
</comment>
<dbReference type="GO" id="GO:0006351">
    <property type="term" value="P:DNA-templated transcription"/>
    <property type="evidence" value="ECO:0007669"/>
    <property type="project" value="InterPro"/>
</dbReference>
<sequence>MRYTFTSTSLSPERSRSGLACNECRSRKRKCDGVQPQCSNCVDFGSQCVVDTNRSARGPKKGYLKALENKIALLESQLQQQQQQPFIQDAQSSSSETPEKPQNKESSASRDMHNSELMQAELNQLYFDRVHLFVPILHQRSYLRWANTAETKTPSQGCLQHAMWTLAALLSGQFQYLQESLYQETKSRLDLWSTSRKNSNIDQSDVEMAQATVLMALYESMKAHHWQAWMTAGRAFRLVQLMKLHELDRPESKDAREPNSIVQEEKRRVFWMAYFLDHLISMRNDWPITLNEHVICTRLPVAEADFQTSQPTVGPFLSEAMTESRPCVLSPLNECIIFATICGRSLLQYQQHSIRSVYGDESTDQPDHQQWLNGILASRLQILGEHYPAPADTDDTMLLFAHIMAQTSILYLCQSGIYGRPGAMVQDRQDPATLDMLKPGLEAATRVASMAELLTEFHVFNIHPLMPMPLFVSVEFLYNNRERGESIKAQLERFLGILGKLKNINDLSKSYVHLLGLTCTAVSSQIVSA</sequence>
<evidence type="ECO:0000313" key="10">
    <source>
        <dbReference type="Proteomes" id="UP000039046"/>
    </source>
</evidence>
<evidence type="ECO:0000256" key="6">
    <source>
        <dbReference type="ARBA" id="ARBA00023242"/>
    </source>
</evidence>
<dbReference type="InterPro" id="IPR036864">
    <property type="entry name" value="Zn2-C6_fun-type_DNA-bd_sf"/>
</dbReference>
<proteinExistence type="predicted"/>
<feature type="compositionally biased region" description="Basic and acidic residues" evidence="7">
    <location>
        <begin position="97"/>
        <end position="111"/>
    </location>
</feature>
<dbReference type="Pfam" id="PF04082">
    <property type="entry name" value="Fungal_trans"/>
    <property type="match status" value="1"/>
</dbReference>
<dbReference type="SUPFAM" id="SSF57701">
    <property type="entry name" value="Zn2/Cys6 DNA-binding domain"/>
    <property type="match status" value="1"/>
</dbReference>
<evidence type="ECO:0000256" key="2">
    <source>
        <dbReference type="ARBA" id="ARBA00022723"/>
    </source>
</evidence>
<dbReference type="InterPro" id="IPR007219">
    <property type="entry name" value="XnlR_reg_dom"/>
</dbReference>
<evidence type="ECO:0000256" key="3">
    <source>
        <dbReference type="ARBA" id="ARBA00023015"/>
    </source>
</evidence>
<dbReference type="SMART" id="SM00906">
    <property type="entry name" value="Fungal_trans"/>
    <property type="match status" value="1"/>
</dbReference>
<keyword evidence="6" id="KW-0539">Nucleus</keyword>
<dbReference type="PANTHER" id="PTHR47338">
    <property type="entry name" value="ZN(II)2CYS6 TRANSCRIPTION FACTOR (EUROFUNG)-RELATED"/>
    <property type="match status" value="1"/>
</dbReference>
<dbReference type="Gene3D" id="4.10.240.10">
    <property type="entry name" value="Zn(2)-C6 fungal-type DNA-binding domain"/>
    <property type="match status" value="1"/>
</dbReference>
<keyword evidence="4" id="KW-0238">DNA-binding</keyword>
<keyword evidence="3" id="KW-0805">Transcription regulation</keyword>
<evidence type="ECO:0000256" key="5">
    <source>
        <dbReference type="ARBA" id="ARBA00023163"/>
    </source>
</evidence>
<dbReference type="HOGENOM" id="CLU_011017_3_1_1"/>
<dbReference type="AlphaFoldDB" id="A0A0A1TML6"/>
<dbReference type="STRING" id="1531966.A0A0A1TML6"/>
<keyword evidence="2" id="KW-0479">Metal-binding</keyword>
<dbReference type="Pfam" id="PF00172">
    <property type="entry name" value="Zn_clus"/>
    <property type="match status" value="1"/>
</dbReference>
<dbReference type="InterPro" id="IPR050815">
    <property type="entry name" value="TF_fung"/>
</dbReference>
<feature type="domain" description="Zn(2)-C6 fungal-type" evidence="8">
    <location>
        <begin position="20"/>
        <end position="50"/>
    </location>
</feature>
<dbReference type="Proteomes" id="UP000039046">
    <property type="component" value="Unassembled WGS sequence"/>
</dbReference>
<name>A0A0A1TML6_9HYPO</name>
<feature type="region of interest" description="Disordered" evidence="7">
    <location>
        <begin position="84"/>
        <end position="111"/>
    </location>
</feature>
<dbReference type="CDD" id="cd00067">
    <property type="entry name" value="GAL4"/>
    <property type="match status" value="1"/>
</dbReference>
<dbReference type="GO" id="GO:0003677">
    <property type="term" value="F:DNA binding"/>
    <property type="evidence" value="ECO:0007669"/>
    <property type="project" value="UniProtKB-KW"/>
</dbReference>
<dbReference type="CDD" id="cd12148">
    <property type="entry name" value="fungal_TF_MHR"/>
    <property type="match status" value="1"/>
</dbReference>
<evidence type="ECO:0000256" key="4">
    <source>
        <dbReference type="ARBA" id="ARBA00023125"/>
    </source>
</evidence>
<dbReference type="PROSITE" id="PS00463">
    <property type="entry name" value="ZN2_CY6_FUNGAL_1"/>
    <property type="match status" value="1"/>
</dbReference>
<dbReference type="PROSITE" id="PS50048">
    <property type="entry name" value="ZN2_CY6_FUNGAL_2"/>
    <property type="match status" value="1"/>
</dbReference>
<dbReference type="PANTHER" id="PTHR47338:SF3">
    <property type="entry name" value="C6 FINGER DOMAIN TRANSCRIPTION FACTOR DBAA-RELATED"/>
    <property type="match status" value="1"/>
</dbReference>
<dbReference type="InterPro" id="IPR001138">
    <property type="entry name" value="Zn2Cys6_DnaBD"/>
</dbReference>
<organism evidence="9 10">
    <name type="scientific">[Torrubiella] hemipterigena</name>
    <dbReference type="NCBI Taxonomy" id="1531966"/>
    <lineage>
        <taxon>Eukaryota</taxon>
        <taxon>Fungi</taxon>
        <taxon>Dikarya</taxon>
        <taxon>Ascomycota</taxon>
        <taxon>Pezizomycotina</taxon>
        <taxon>Sordariomycetes</taxon>
        <taxon>Hypocreomycetidae</taxon>
        <taxon>Hypocreales</taxon>
        <taxon>Clavicipitaceae</taxon>
        <taxon>Clavicipitaceae incertae sedis</taxon>
        <taxon>'Torrubiella' clade</taxon>
    </lineage>
</organism>
<evidence type="ECO:0000256" key="7">
    <source>
        <dbReference type="SAM" id="MobiDB-lite"/>
    </source>
</evidence>
<reference evidence="9 10" key="1">
    <citation type="journal article" date="2015" name="Genome Announc.">
        <title>Draft Genome Sequence and Gene Annotation of the Entomopathogenic Fungus Verticillium hemipterigenum.</title>
        <authorList>
            <person name="Horn F."/>
            <person name="Habel A."/>
            <person name="Scharf D.H."/>
            <person name="Dworschak J."/>
            <person name="Brakhage A.A."/>
            <person name="Guthke R."/>
            <person name="Hertweck C."/>
            <person name="Linde J."/>
        </authorList>
    </citation>
    <scope>NUCLEOTIDE SEQUENCE [LARGE SCALE GENOMIC DNA]</scope>
</reference>
<accession>A0A0A1TML6</accession>
<dbReference type="GO" id="GO:0000981">
    <property type="term" value="F:DNA-binding transcription factor activity, RNA polymerase II-specific"/>
    <property type="evidence" value="ECO:0007669"/>
    <property type="project" value="InterPro"/>
</dbReference>
<protein>
    <recommendedName>
        <fullName evidence="8">Zn(2)-C6 fungal-type domain-containing protein</fullName>
    </recommendedName>
</protein>